<name>A0AA46TH85_9ACTN</name>
<sequence length="126" mass="13860">MHPFRVAIEARDLDALTGLLSDDVEFRSPAVFRPYQGREAVMTVLRAAIRVFDDFRYVREIGAPESPEHALVFTARVGDRDVEGCDFVRLDEQGRVDELVVMVRPMSGLIALASAMGAELGGPPGE</sequence>
<dbReference type="KEGG" id="sgrg:L0C25_22865"/>
<protein>
    <submittedName>
        <fullName evidence="2">Nuclear transport factor 2 family protein</fullName>
    </submittedName>
</protein>
<organism evidence="2 3">
    <name type="scientific">Solicola gregarius</name>
    <dbReference type="NCBI Taxonomy" id="2908642"/>
    <lineage>
        <taxon>Bacteria</taxon>
        <taxon>Bacillati</taxon>
        <taxon>Actinomycetota</taxon>
        <taxon>Actinomycetes</taxon>
        <taxon>Propionibacteriales</taxon>
        <taxon>Nocardioidaceae</taxon>
        <taxon>Solicola</taxon>
    </lineage>
</organism>
<gene>
    <name evidence="2" type="ORF">L0C25_22865</name>
</gene>
<evidence type="ECO:0000259" key="1">
    <source>
        <dbReference type="Pfam" id="PF12680"/>
    </source>
</evidence>
<dbReference type="InterPro" id="IPR032710">
    <property type="entry name" value="NTF2-like_dom_sf"/>
</dbReference>
<proteinExistence type="predicted"/>
<evidence type="ECO:0000313" key="3">
    <source>
        <dbReference type="Proteomes" id="UP001164390"/>
    </source>
</evidence>
<dbReference type="SUPFAM" id="SSF54427">
    <property type="entry name" value="NTF2-like"/>
    <property type="match status" value="1"/>
</dbReference>
<keyword evidence="3" id="KW-1185">Reference proteome</keyword>
<dbReference type="EMBL" id="CP094970">
    <property type="protein sequence ID" value="UYM05317.1"/>
    <property type="molecule type" value="Genomic_DNA"/>
</dbReference>
<dbReference type="RefSeq" id="WP_271634129.1">
    <property type="nucleotide sequence ID" value="NZ_CP094970.1"/>
</dbReference>
<dbReference type="AlphaFoldDB" id="A0AA46TH85"/>
<dbReference type="Gene3D" id="3.10.450.50">
    <property type="match status" value="1"/>
</dbReference>
<dbReference type="Proteomes" id="UP001164390">
    <property type="component" value="Chromosome"/>
</dbReference>
<reference evidence="2" key="1">
    <citation type="submission" date="2022-01" db="EMBL/GenBank/DDBJ databases">
        <title>Nocardioidaceae gen. sp. A5X3R13.</title>
        <authorList>
            <person name="Lopez Marin M.A."/>
            <person name="Uhlik O."/>
        </authorList>
    </citation>
    <scope>NUCLEOTIDE SEQUENCE</scope>
    <source>
        <strain evidence="2">A5X3R13</strain>
    </source>
</reference>
<accession>A0AA46TH85</accession>
<evidence type="ECO:0000313" key="2">
    <source>
        <dbReference type="EMBL" id="UYM05317.1"/>
    </source>
</evidence>
<dbReference type="Pfam" id="PF12680">
    <property type="entry name" value="SnoaL_2"/>
    <property type="match status" value="1"/>
</dbReference>
<feature type="domain" description="SnoaL-like" evidence="1">
    <location>
        <begin position="7"/>
        <end position="97"/>
    </location>
</feature>
<dbReference type="InterPro" id="IPR037401">
    <property type="entry name" value="SnoaL-like"/>
</dbReference>